<protein>
    <submittedName>
        <fullName evidence="1">Uncharacterized protein</fullName>
    </submittedName>
</protein>
<accession>A0A6M3ZC93</accession>
<dbReference type="RefSeq" id="WP_099043105.1">
    <property type="nucleotide sequence ID" value="NZ_CP051860.2"/>
</dbReference>
<reference evidence="1" key="1">
    <citation type="submission" date="2020-04" db="EMBL/GenBank/DDBJ databases">
        <title>Phage recombination drives evolution of spore-forming Bacilli.</title>
        <authorList>
            <person name="Dragos A."/>
            <person name="Kovacs A.T."/>
        </authorList>
    </citation>
    <scope>NUCLEOTIDE SEQUENCE</scope>
    <source>
        <strain evidence="1">168</strain>
    </source>
</reference>
<sequence>MKLDIEIDMRDNLAAIIFNVGSDNISSGEYYIEIDFQNKGNKLTLRIDRAALLDLRDKINETLWKLDDAKTVLNSGFTM</sequence>
<dbReference type="AlphaFoldDB" id="A0A6M3ZC93"/>
<name>A0A6M3ZC93_BACSU</name>
<dbReference type="GeneID" id="86873413"/>
<dbReference type="EMBL" id="CP052842">
    <property type="protein sequence ID" value="QJP88556.1"/>
    <property type="molecule type" value="Genomic_DNA"/>
</dbReference>
<organism evidence="1">
    <name type="scientific">Bacillus subtilis (strain 168)</name>
    <dbReference type="NCBI Taxonomy" id="224308"/>
    <lineage>
        <taxon>Bacteria</taxon>
        <taxon>Bacillati</taxon>
        <taxon>Bacillota</taxon>
        <taxon>Bacilli</taxon>
        <taxon>Bacillales</taxon>
        <taxon>Bacillaceae</taxon>
        <taxon>Bacillus</taxon>
    </lineage>
</organism>
<gene>
    <name evidence="1" type="ORF">HIR78_11180</name>
</gene>
<evidence type="ECO:0000313" key="1">
    <source>
        <dbReference type="EMBL" id="QJP88556.1"/>
    </source>
</evidence>
<proteinExistence type="predicted"/>